<dbReference type="EMBL" id="CP115543">
    <property type="protein sequence ID" value="WNH49866.1"/>
    <property type="molecule type" value="Genomic_DNA"/>
</dbReference>
<dbReference type="Gene3D" id="3.30.370.10">
    <property type="entry name" value="Barstar-like"/>
    <property type="match status" value="1"/>
</dbReference>
<dbReference type="Pfam" id="PF01337">
    <property type="entry name" value="Barstar"/>
    <property type="match status" value="1"/>
</dbReference>
<dbReference type="RefSeq" id="WP_311184162.1">
    <property type="nucleotide sequence ID" value="NZ_CP115543.1"/>
</dbReference>
<accession>A0ABY9YGC4</accession>
<dbReference type="InterPro" id="IPR000468">
    <property type="entry name" value="Barstar"/>
</dbReference>
<evidence type="ECO:0000313" key="3">
    <source>
        <dbReference type="EMBL" id="WNH49866.1"/>
    </source>
</evidence>
<dbReference type="SUPFAM" id="SSF52038">
    <property type="entry name" value="Barstar-related"/>
    <property type="match status" value="1"/>
</dbReference>
<proteinExistence type="inferred from homology"/>
<protein>
    <submittedName>
        <fullName evidence="3">Barstar family protein</fullName>
    </submittedName>
</protein>
<dbReference type="Proteomes" id="UP001305421">
    <property type="component" value="Chromosome"/>
</dbReference>
<evidence type="ECO:0000256" key="1">
    <source>
        <dbReference type="ARBA" id="ARBA00006845"/>
    </source>
</evidence>
<keyword evidence="4" id="KW-1185">Reference proteome</keyword>
<reference evidence="3 4" key="1">
    <citation type="submission" date="2022-12" db="EMBL/GenBank/DDBJ databases">
        <title>Two new species, Stenotrophomonas aracearum and Stenotrophomonas oahuensis, isolated from Anthurium (Araceae family) in Hawaii.</title>
        <authorList>
            <person name="Chunag S.C."/>
            <person name="Dobhal S."/>
            <person name="Alvarez A."/>
            <person name="Arif M."/>
        </authorList>
    </citation>
    <scope>NUCLEOTIDE SEQUENCE [LARGE SCALE GENOMIC DNA]</scope>
    <source>
        <strain evidence="3 4">A5588</strain>
    </source>
</reference>
<evidence type="ECO:0000259" key="2">
    <source>
        <dbReference type="Pfam" id="PF01337"/>
    </source>
</evidence>
<gene>
    <name evidence="3" type="ORF">PDM28_06035</name>
</gene>
<sequence>MTNPDPLVLVFEGGAVHDIPSFYAEINRVFMADEDWQLGHSLDALDDMLYGGYGVLAGHAGATLIWKDIEHSRRALGVETTRAWLQAKLDGNDRFNRPHIAGQLQALDAGKGLTFYQIVMDILAAHPRIKVLTG</sequence>
<name>A0ABY9YGC4_9GAMM</name>
<comment type="similarity">
    <text evidence="1">Belongs to the barstar family.</text>
</comment>
<organism evidence="3 4">
    <name type="scientific">Stenotrophomonas aracearum</name>
    <dbReference type="NCBI Taxonomy" id="3003272"/>
    <lineage>
        <taxon>Bacteria</taxon>
        <taxon>Pseudomonadati</taxon>
        <taxon>Pseudomonadota</taxon>
        <taxon>Gammaproteobacteria</taxon>
        <taxon>Lysobacterales</taxon>
        <taxon>Lysobacteraceae</taxon>
        <taxon>Stenotrophomonas</taxon>
    </lineage>
</organism>
<dbReference type="InterPro" id="IPR035905">
    <property type="entry name" value="Barstar-like_sf"/>
</dbReference>
<feature type="domain" description="Barstar (barnase inhibitor)" evidence="2">
    <location>
        <begin position="8"/>
        <end position="79"/>
    </location>
</feature>
<evidence type="ECO:0000313" key="4">
    <source>
        <dbReference type="Proteomes" id="UP001305421"/>
    </source>
</evidence>